<gene>
    <name evidence="1" type="ORF">FCALED_LOCUS8571</name>
</gene>
<accession>A0A9N9GGE1</accession>
<reference evidence="1" key="1">
    <citation type="submission" date="2021-06" db="EMBL/GenBank/DDBJ databases">
        <authorList>
            <person name="Kallberg Y."/>
            <person name="Tangrot J."/>
            <person name="Rosling A."/>
        </authorList>
    </citation>
    <scope>NUCLEOTIDE SEQUENCE</scope>
    <source>
        <strain evidence="1">UK204</strain>
    </source>
</reference>
<keyword evidence="2" id="KW-1185">Reference proteome</keyword>
<dbReference type="AlphaFoldDB" id="A0A9N9GGE1"/>
<dbReference type="EMBL" id="CAJVPQ010002535">
    <property type="protein sequence ID" value="CAG8600568.1"/>
    <property type="molecule type" value="Genomic_DNA"/>
</dbReference>
<evidence type="ECO:0000313" key="1">
    <source>
        <dbReference type="EMBL" id="CAG8600568.1"/>
    </source>
</evidence>
<proteinExistence type="predicted"/>
<sequence length="74" mass="8742">MTLGCQRILLKLQEVQELKECLVHKASYYEKSQVDVSRFRTLIIDIRLIYQLINSRIREIQLATPLKYQSKFAG</sequence>
<comment type="caution">
    <text evidence="1">The sequence shown here is derived from an EMBL/GenBank/DDBJ whole genome shotgun (WGS) entry which is preliminary data.</text>
</comment>
<protein>
    <submittedName>
        <fullName evidence="1">16190_t:CDS:1</fullName>
    </submittedName>
</protein>
<organism evidence="1 2">
    <name type="scientific">Funneliformis caledonium</name>
    <dbReference type="NCBI Taxonomy" id="1117310"/>
    <lineage>
        <taxon>Eukaryota</taxon>
        <taxon>Fungi</taxon>
        <taxon>Fungi incertae sedis</taxon>
        <taxon>Mucoromycota</taxon>
        <taxon>Glomeromycotina</taxon>
        <taxon>Glomeromycetes</taxon>
        <taxon>Glomerales</taxon>
        <taxon>Glomeraceae</taxon>
        <taxon>Funneliformis</taxon>
    </lineage>
</organism>
<dbReference type="Proteomes" id="UP000789570">
    <property type="component" value="Unassembled WGS sequence"/>
</dbReference>
<evidence type="ECO:0000313" key="2">
    <source>
        <dbReference type="Proteomes" id="UP000789570"/>
    </source>
</evidence>
<name>A0A9N9GGE1_9GLOM</name>